<comment type="caution">
    <text evidence="1">The sequence shown here is derived from an EMBL/GenBank/DDBJ whole genome shotgun (WGS) entry which is preliminary data.</text>
</comment>
<protein>
    <submittedName>
        <fullName evidence="1">Uncharacterized protein</fullName>
    </submittedName>
</protein>
<dbReference type="EMBL" id="BLAY01000072">
    <property type="protein sequence ID" value="GET39707.1"/>
    <property type="molecule type" value="Genomic_DNA"/>
</dbReference>
<evidence type="ECO:0000313" key="2">
    <source>
        <dbReference type="Proteomes" id="UP001050975"/>
    </source>
</evidence>
<gene>
    <name evidence="1" type="ORF">MiSe_44790</name>
</gene>
<proteinExistence type="predicted"/>
<name>A0AAV3XA32_9CYAN</name>
<dbReference type="AlphaFoldDB" id="A0AAV3XA32"/>
<evidence type="ECO:0000313" key="1">
    <source>
        <dbReference type="EMBL" id="GET39707.1"/>
    </source>
</evidence>
<organism evidence="1 2">
    <name type="scientific">Microseira wollei NIES-4236</name>
    <dbReference type="NCBI Taxonomy" id="2530354"/>
    <lineage>
        <taxon>Bacteria</taxon>
        <taxon>Bacillati</taxon>
        <taxon>Cyanobacteriota</taxon>
        <taxon>Cyanophyceae</taxon>
        <taxon>Oscillatoriophycideae</taxon>
        <taxon>Aerosakkonematales</taxon>
        <taxon>Aerosakkonemataceae</taxon>
        <taxon>Microseira</taxon>
    </lineage>
</organism>
<sequence length="35" mass="3846">MKCIRTLMEIQNLLKSGIVATLRSCTLAHTKVSGK</sequence>
<keyword evidence="2" id="KW-1185">Reference proteome</keyword>
<reference evidence="1" key="1">
    <citation type="submission" date="2019-10" db="EMBL/GenBank/DDBJ databases">
        <title>Draft genome sequece of Microseira wollei NIES-4236.</title>
        <authorList>
            <person name="Yamaguchi H."/>
            <person name="Suzuki S."/>
            <person name="Kawachi M."/>
        </authorList>
    </citation>
    <scope>NUCLEOTIDE SEQUENCE</scope>
    <source>
        <strain evidence="1">NIES-4236</strain>
    </source>
</reference>
<accession>A0AAV3XA32</accession>
<dbReference type="Proteomes" id="UP001050975">
    <property type="component" value="Unassembled WGS sequence"/>
</dbReference>